<keyword evidence="3" id="KW-1185">Reference proteome</keyword>
<gene>
    <name evidence="2" type="ORF">SAMN02746098_00215</name>
</gene>
<evidence type="ECO:0000313" key="2">
    <source>
        <dbReference type="EMBL" id="SHH11813.1"/>
    </source>
</evidence>
<dbReference type="STRING" id="1121420.SAMN02746098_00215"/>
<dbReference type="RefSeq" id="WP_073027183.1">
    <property type="nucleotide sequence ID" value="NZ_FQXJ01000003.1"/>
</dbReference>
<proteinExistence type="predicted"/>
<dbReference type="EMBL" id="FQXJ01000003">
    <property type="protein sequence ID" value="SHH11813.1"/>
    <property type="molecule type" value="Genomic_DNA"/>
</dbReference>
<feature type="transmembrane region" description="Helical" evidence="1">
    <location>
        <begin position="12"/>
        <end position="34"/>
    </location>
</feature>
<dbReference type="AlphaFoldDB" id="A0A1M5QE72"/>
<keyword evidence="1" id="KW-0472">Membrane</keyword>
<feature type="transmembrane region" description="Helical" evidence="1">
    <location>
        <begin position="46"/>
        <end position="66"/>
    </location>
</feature>
<organism evidence="2 3">
    <name type="scientific">Desulfosporosinus lacus DSM 15449</name>
    <dbReference type="NCBI Taxonomy" id="1121420"/>
    <lineage>
        <taxon>Bacteria</taxon>
        <taxon>Bacillati</taxon>
        <taxon>Bacillota</taxon>
        <taxon>Clostridia</taxon>
        <taxon>Eubacteriales</taxon>
        <taxon>Desulfitobacteriaceae</taxon>
        <taxon>Desulfosporosinus</taxon>
    </lineage>
</organism>
<dbReference type="OrthoDB" id="1809479at2"/>
<name>A0A1M5QE72_9FIRM</name>
<accession>A0A1M5QE72</accession>
<keyword evidence="1" id="KW-0812">Transmembrane</keyword>
<keyword evidence="1" id="KW-1133">Transmembrane helix</keyword>
<evidence type="ECO:0000256" key="1">
    <source>
        <dbReference type="SAM" id="Phobius"/>
    </source>
</evidence>
<reference evidence="3" key="1">
    <citation type="submission" date="2016-11" db="EMBL/GenBank/DDBJ databases">
        <authorList>
            <person name="Varghese N."/>
            <person name="Submissions S."/>
        </authorList>
    </citation>
    <scope>NUCLEOTIDE SEQUENCE [LARGE SCALE GENOMIC DNA]</scope>
    <source>
        <strain evidence="3">DSM 15449</strain>
    </source>
</reference>
<evidence type="ECO:0000313" key="3">
    <source>
        <dbReference type="Proteomes" id="UP000183954"/>
    </source>
</evidence>
<sequence>MNELEAKAARKSFVVYTALSLAITLIFLVITWVNGTTYTAVARIGGMFWVFILSMIVFMPIVIPVIKKKVMG</sequence>
<dbReference type="Proteomes" id="UP000183954">
    <property type="component" value="Unassembled WGS sequence"/>
</dbReference>
<protein>
    <submittedName>
        <fullName evidence="2">Uncharacterized protein</fullName>
    </submittedName>
</protein>